<gene>
    <name evidence="3" type="ORF">QE152_g29636</name>
</gene>
<proteinExistence type="inferred from homology"/>
<dbReference type="PANTHER" id="PTHR43372">
    <property type="entry name" value="FATTY-ACID AMIDE HYDROLASE"/>
    <property type="match status" value="1"/>
</dbReference>
<comment type="similarity">
    <text evidence="1">Belongs to the amidase family.</text>
</comment>
<feature type="domain" description="Amidase" evidence="2">
    <location>
        <begin position="547"/>
        <end position="994"/>
    </location>
</feature>
<sequence length="1011" mass="111842">MEKPAKFVPPTDEPILKLSATALAQKVRERKLYSQEIIQAYKRRIQENQLDENPDKIEEIKTTKPLFGIPITIKESIAVKGMSYTGASLTRKNIKADKDSVVVRRLKEAGLIPLLVSNTPEYCCSIETYNKIIGIETYNKIIGYTYNPYNILHTAGGSSGGEGALLASAASLIGVGSDICGSIRVPAIFNGIFGHKTSKKIVPLDGHWPLIEDDLFQNYLVIGPMARYAEDLKPLLKIMAGAKVHALNLDEKVDLSNILIYYMENTGNDFGLPTVQKEIKTAVKAATAYLSRECHCHVSNRKFKELSESIEISGVHLMDINPFPSPLNDTNEKYNLAIEFIKGLFGKSKFTFQLLWLSLMFKLSKCTPGYKEGYRQKLQKLKEVLLDALGDNGVLIYPCIQTSAFKLNGYFNSVATAAYLAVPNLLGLPATTVPTGFDAKKLPVGIQIIAAPNQDRLTLAVAQELEKHRTAKSNTLKWQSCNCKNMDFLMRLSFLLLSLLQYIYYFFDSILSQKRAKSVTPSNDPILKLSATALAEKIRERKLYSQEIVQSYKRRIEEVNPIINAVIEARFEEALQEARQLDKFLDENPDKIDEIKTTKPFYGLPITIKESLAVKGLSLTGGSLTRKDVKADKDSVVVQRLKEAGLIPLLVSSTPEYYGSIETYNKLIGYTYNPYNTLYTCGGSSGGEGALLASAASVIGIGSDIGGSIRIPALFNGVFGHKPSAKTASLEGHWPIEHDDTYQNYLTIGPMTRYAEDLKPLLKIISGANAQKLNLDEQVDLSKLKIFYMEDTGNDFGLPTVEKEIKNSIKVAAAYLSRECHCHVDTTKFKELSDSLEISSTHIMGLQNIPSPLYDTNIKYNAFVELVKCIFGKSQFTFHHVLFCVLVKITIEKFLVKISKFVSFGKNKYAGKLEQLRNVLLGALGDNGVLIYPCTQSSAFKLGGYFIGFATSAYLALPNILGLPATAVPTGFDAKHMPIGIQIIAGPNQDRLTLAVAQELEKCFGGWQATP</sequence>
<reference evidence="3 4" key="1">
    <citation type="journal article" date="2024" name="BMC Genomics">
        <title>De novo assembly and annotation of Popillia japonica's genome with initial clues to its potential as an invasive pest.</title>
        <authorList>
            <person name="Cucini C."/>
            <person name="Boschi S."/>
            <person name="Funari R."/>
            <person name="Cardaioli E."/>
            <person name="Iannotti N."/>
            <person name="Marturano G."/>
            <person name="Paoli F."/>
            <person name="Bruttini M."/>
            <person name="Carapelli A."/>
            <person name="Frati F."/>
            <person name="Nardi F."/>
        </authorList>
    </citation>
    <scope>NUCLEOTIDE SEQUENCE [LARGE SCALE GENOMIC DNA]</scope>
    <source>
        <strain evidence="3">DMR45628</strain>
    </source>
</reference>
<dbReference type="Pfam" id="PF01425">
    <property type="entry name" value="Amidase"/>
    <property type="match status" value="2"/>
</dbReference>
<dbReference type="AlphaFoldDB" id="A0AAW1JHP1"/>
<evidence type="ECO:0000313" key="3">
    <source>
        <dbReference type="EMBL" id="KAK9702948.1"/>
    </source>
</evidence>
<dbReference type="PANTHER" id="PTHR43372:SF3">
    <property type="entry name" value="AT07710P-RELATED"/>
    <property type="match status" value="1"/>
</dbReference>
<accession>A0AAW1JHP1</accession>
<dbReference type="InterPro" id="IPR052739">
    <property type="entry name" value="FAAH2"/>
</dbReference>
<keyword evidence="4" id="KW-1185">Reference proteome</keyword>
<protein>
    <submittedName>
        <fullName evidence="3">Amidase</fullName>
    </submittedName>
</protein>
<dbReference type="Proteomes" id="UP001458880">
    <property type="component" value="Unassembled WGS sequence"/>
</dbReference>
<dbReference type="InterPro" id="IPR023631">
    <property type="entry name" value="Amidase_dom"/>
</dbReference>
<evidence type="ECO:0000256" key="1">
    <source>
        <dbReference type="ARBA" id="ARBA00009199"/>
    </source>
</evidence>
<dbReference type="EMBL" id="JASPKY010000379">
    <property type="protein sequence ID" value="KAK9702948.1"/>
    <property type="molecule type" value="Genomic_DNA"/>
</dbReference>
<dbReference type="InterPro" id="IPR020556">
    <property type="entry name" value="Amidase_CS"/>
</dbReference>
<evidence type="ECO:0000259" key="2">
    <source>
        <dbReference type="Pfam" id="PF01425"/>
    </source>
</evidence>
<dbReference type="GO" id="GO:0012505">
    <property type="term" value="C:endomembrane system"/>
    <property type="evidence" value="ECO:0007669"/>
    <property type="project" value="TreeGrafter"/>
</dbReference>
<organism evidence="3 4">
    <name type="scientific">Popillia japonica</name>
    <name type="common">Japanese beetle</name>
    <dbReference type="NCBI Taxonomy" id="7064"/>
    <lineage>
        <taxon>Eukaryota</taxon>
        <taxon>Metazoa</taxon>
        <taxon>Ecdysozoa</taxon>
        <taxon>Arthropoda</taxon>
        <taxon>Hexapoda</taxon>
        <taxon>Insecta</taxon>
        <taxon>Pterygota</taxon>
        <taxon>Neoptera</taxon>
        <taxon>Endopterygota</taxon>
        <taxon>Coleoptera</taxon>
        <taxon>Polyphaga</taxon>
        <taxon>Scarabaeiformia</taxon>
        <taxon>Scarabaeidae</taxon>
        <taxon>Rutelinae</taxon>
        <taxon>Popillia</taxon>
    </lineage>
</organism>
<name>A0AAW1JHP1_POPJA</name>
<dbReference type="PROSITE" id="PS00571">
    <property type="entry name" value="AMIDASES"/>
    <property type="match status" value="1"/>
</dbReference>
<feature type="domain" description="Amidase" evidence="2">
    <location>
        <begin position="54"/>
        <end position="459"/>
    </location>
</feature>
<evidence type="ECO:0000313" key="4">
    <source>
        <dbReference type="Proteomes" id="UP001458880"/>
    </source>
</evidence>
<dbReference type="SUPFAM" id="SSF75304">
    <property type="entry name" value="Amidase signature (AS) enzymes"/>
    <property type="match status" value="2"/>
</dbReference>
<dbReference type="InterPro" id="IPR036928">
    <property type="entry name" value="AS_sf"/>
</dbReference>
<dbReference type="Gene3D" id="3.90.1300.10">
    <property type="entry name" value="Amidase signature (AS) domain"/>
    <property type="match status" value="2"/>
</dbReference>
<comment type="caution">
    <text evidence="3">The sequence shown here is derived from an EMBL/GenBank/DDBJ whole genome shotgun (WGS) entry which is preliminary data.</text>
</comment>